<dbReference type="InterPro" id="IPR048270">
    <property type="entry name" value="PNMA_C"/>
</dbReference>
<feature type="compositionally biased region" description="Low complexity" evidence="2">
    <location>
        <begin position="459"/>
        <end position="470"/>
    </location>
</feature>
<keyword evidence="5" id="KW-1185">Reference proteome</keyword>
<feature type="region of interest" description="Disordered" evidence="2">
    <location>
        <begin position="939"/>
        <end position="962"/>
    </location>
</feature>
<feature type="compositionally biased region" description="Low complexity" evidence="2">
    <location>
        <begin position="519"/>
        <end position="530"/>
    </location>
</feature>
<proteinExistence type="predicted"/>
<feature type="compositionally biased region" description="Low complexity" evidence="2">
    <location>
        <begin position="856"/>
        <end position="878"/>
    </location>
</feature>
<accession>A0ABQ9ZLB8</accession>
<dbReference type="PROSITE" id="PS50158">
    <property type="entry name" value="ZF_CCHC"/>
    <property type="match status" value="2"/>
</dbReference>
<feature type="region of interest" description="Disordered" evidence="2">
    <location>
        <begin position="103"/>
        <end position="134"/>
    </location>
</feature>
<dbReference type="EMBL" id="JAOYFB010000004">
    <property type="protein sequence ID" value="KAK4013707.1"/>
    <property type="molecule type" value="Genomic_DNA"/>
</dbReference>
<organism evidence="4 5">
    <name type="scientific">Daphnia magna</name>
    <dbReference type="NCBI Taxonomy" id="35525"/>
    <lineage>
        <taxon>Eukaryota</taxon>
        <taxon>Metazoa</taxon>
        <taxon>Ecdysozoa</taxon>
        <taxon>Arthropoda</taxon>
        <taxon>Crustacea</taxon>
        <taxon>Branchiopoda</taxon>
        <taxon>Diplostraca</taxon>
        <taxon>Cladocera</taxon>
        <taxon>Anomopoda</taxon>
        <taxon>Daphniidae</taxon>
        <taxon>Daphnia</taxon>
    </lineage>
</organism>
<dbReference type="Pfam" id="PF14893">
    <property type="entry name" value="PNMA"/>
    <property type="match status" value="1"/>
</dbReference>
<feature type="domain" description="CCHC-type" evidence="3">
    <location>
        <begin position="899"/>
        <end position="914"/>
    </location>
</feature>
<dbReference type="InterPro" id="IPR036875">
    <property type="entry name" value="Znf_CCHC_sf"/>
</dbReference>
<evidence type="ECO:0000256" key="1">
    <source>
        <dbReference type="PROSITE-ProRule" id="PRU00047"/>
    </source>
</evidence>
<feature type="compositionally biased region" description="Basic and acidic residues" evidence="2">
    <location>
        <begin position="286"/>
        <end position="296"/>
    </location>
</feature>
<dbReference type="SMART" id="SM00343">
    <property type="entry name" value="ZnF_C2HC"/>
    <property type="match status" value="2"/>
</dbReference>
<evidence type="ECO:0000256" key="2">
    <source>
        <dbReference type="SAM" id="MobiDB-lite"/>
    </source>
</evidence>
<evidence type="ECO:0000313" key="4">
    <source>
        <dbReference type="EMBL" id="KAK4013707.1"/>
    </source>
</evidence>
<dbReference type="PANTHER" id="PTHR33223:SF6">
    <property type="entry name" value="CCHC-TYPE DOMAIN-CONTAINING PROTEIN"/>
    <property type="match status" value="1"/>
</dbReference>
<evidence type="ECO:0000259" key="3">
    <source>
        <dbReference type="PROSITE" id="PS50158"/>
    </source>
</evidence>
<feature type="compositionally biased region" description="Polar residues" evidence="2">
    <location>
        <begin position="116"/>
        <end position="134"/>
    </location>
</feature>
<dbReference type="InterPro" id="IPR001878">
    <property type="entry name" value="Znf_CCHC"/>
</dbReference>
<feature type="compositionally biased region" description="Basic and acidic residues" evidence="2">
    <location>
        <begin position="251"/>
        <end position="264"/>
    </location>
</feature>
<feature type="compositionally biased region" description="Polar residues" evidence="2">
    <location>
        <begin position="544"/>
        <end position="553"/>
    </location>
</feature>
<keyword evidence="1" id="KW-0479">Metal-binding</keyword>
<dbReference type="SUPFAM" id="SSF57756">
    <property type="entry name" value="Retrovirus zinc finger-like domains"/>
    <property type="match status" value="1"/>
</dbReference>
<comment type="caution">
    <text evidence="4">The sequence shown here is derived from an EMBL/GenBank/DDBJ whole genome shotgun (WGS) entry which is preliminary data.</text>
</comment>
<gene>
    <name evidence="4" type="ORF">OUZ56_026259</name>
</gene>
<feature type="region of interest" description="Disordered" evidence="2">
    <location>
        <begin position="453"/>
        <end position="557"/>
    </location>
</feature>
<reference evidence="4 5" key="1">
    <citation type="journal article" date="2023" name="Nucleic Acids Res.">
        <title>The hologenome of Daphnia magna reveals possible DNA methylation and microbiome-mediated evolution of the host genome.</title>
        <authorList>
            <person name="Chaturvedi A."/>
            <person name="Li X."/>
            <person name="Dhandapani V."/>
            <person name="Marshall H."/>
            <person name="Kissane S."/>
            <person name="Cuenca-Cambronero M."/>
            <person name="Asole G."/>
            <person name="Calvet F."/>
            <person name="Ruiz-Romero M."/>
            <person name="Marangio P."/>
            <person name="Guigo R."/>
            <person name="Rago D."/>
            <person name="Mirbahai L."/>
            <person name="Eastwood N."/>
            <person name="Colbourne J.K."/>
            <person name="Zhou J."/>
            <person name="Mallon E."/>
            <person name="Orsini L."/>
        </authorList>
    </citation>
    <scope>NUCLEOTIDE SEQUENCE [LARGE SCALE GENOMIC DNA]</scope>
    <source>
        <strain evidence="4">LRV0_1</strain>
    </source>
</reference>
<dbReference type="Pfam" id="PF00098">
    <property type="entry name" value="zf-CCHC"/>
    <property type="match status" value="1"/>
</dbReference>
<evidence type="ECO:0000313" key="5">
    <source>
        <dbReference type="Proteomes" id="UP001234178"/>
    </source>
</evidence>
<protein>
    <recommendedName>
        <fullName evidence="3">CCHC-type domain-containing protein</fullName>
    </recommendedName>
</protein>
<keyword evidence="1" id="KW-0862">Zinc</keyword>
<dbReference type="Proteomes" id="UP001234178">
    <property type="component" value="Unassembled WGS sequence"/>
</dbReference>
<feature type="domain" description="CCHC-type" evidence="3">
    <location>
        <begin position="928"/>
        <end position="943"/>
    </location>
</feature>
<name>A0ABQ9ZLB8_9CRUS</name>
<feature type="region of interest" description="Disordered" evidence="2">
    <location>
        <begin position="204"/>
        <end position="322"/>
    </location>
</feature>
<dbReference type="Gene3D" id="4.10.60.10">
    <property type="entry name" value="Zinc finger, CCHC-type"/>
    <property type="match status" value="1"/>
</dbReference>
<dbReference type="PANTHER" id="PTHR33223">
    <property type="entry name" value="CCHC-TYPE DOMAIN-CONTAINING PROTEIN"/>
    <property type="match status" value="1"/>
</dbReference>
<feature type="compositionally biased region" description="Basic and acidic residues" evidence="2">
    <location>
        <begin position="533"/>
        <end position="543"/>
    </location>
</feature>
<keyword evidence="1" id="KW-0863">Zinc-finger</keyword>
<feature type="compositionally biased region" description="Polar residues" evidence="2">
    <location>
        <begin position="205"/>
        <end position="228"/>
    </location>
</feature>
<sequence>MRGFVMNPHFRQTESLGNFHNSLLTVLKRLVVELLRGNSPLRIVLPTCAPVTLALHRIPRTPIQPSVPQINVPLPSEPTVARSLNFDKLHVEPQIAPDTCPACTTPKPISEPASKPASSVVSTQPSRVSSQLSKLRSNGAYEAVARLDTVSRRKPRGSFASGTVSGERSPSIFARIAARISPAKSPPKVSPKSSSVAKTVLGFFTRNSPNGKSTEPEPTTSIQQNQEQSTEDIPAQNEQASVLSPCGQGPEGERSRLPVDRSEDLGTANLVDSRHPSIEPLFTRPKSNDSVDRTYDPAEASDVDPTGETTRTGEENNPIESPSVRADFDLHITCETVPDIFAESNSLNHGTARRVTTETRDNLSLVSEFWNFHQTPRRTLPTSNERNIRNLIFYLRELRLLTPLEPLVPEINSLLRKLDNFPGAVNPNNVQLEEEIKQTLSQVKVRLQRFLPSHTAEDVPQQPVAQQPAPSRGEDRSTSTTGAIRRPPPYSLFPSSMFDPTPTHTDYTTQERRRRYSESRSSTSSISTQSHNSRQESLREQETNPKNMAQCPSPSRAATARDLDDFQNNQHTFSRLQLLPSLSGSPLTRFDSWLESFEAIVDTSGWSGEKIVQMLRAKLTDRAFSVIQAILKDLPHDYDSVKEALLHNFHGDENVDLYLKKFNKAKRKPGEKIVDYALRLQEIFKRAYPVGHSETSFEIILMQKFIEGLDPKLQTKVKYKDFMDFGELVTSTRTYASRLEALETDRERQEFIRSIDGTHGTNSAELTELKQMIVDQKEIVMKAVANVRHEDKPVVENKTESEQIRDILSELVQSVKELHLNRKDVSYPPDTQYRKQVSFQSPMANQQNGNVRAPPQRFNNNNGNRQFVNSQNSSRNSSPPAPRPPNDFNNRPLQSSVICNFCGYRGHIQADCRRYQRQALEQAQPPICYSCRDIGHRSNNCPKFRNNNRPNIPGPPQDHENQ</sequence>
<feature type="region of interest" description="Disordered" evidence="2">
    <location>
        <begin position="845"/>
        <end position="890"/>
    </location>
</feature>